<dbReference type="GO" id="GO:0004777">
    <property type="term" value="F:succinate-semialdehyde dehydrogenase (NAD+) activity"/>
    <property type="evidence" value="ECO:0007669"/>
    <property type="project" value="TreeGrafter"/>
</dbReference>
<dbReference type="InterPro" id="IPR016161">
    <property type="entry name" value="Ald_DH/histidinol_DH"/>
</dbReference>
<dbReference type="InterPro" id="IPR016163">
    <property type="entry name" value="Ald_DH_C"/>
</dbReference>
<evidence type="ECO:0000256" key="1">
    <source>
        <dbReference type="ARBA" id="ARBA00009986"/>
    </source>
</evidence>
<dbReference type="PROSITE" id="PS00070">
    <property type="entry name" value="ALDEHYDE_DEHYDR_CYS"/>
    <property type="match status" value="1"/>
</dbReference>
<reference evidence="5 6" key="1">
    <citation type="submission" date="2019-08" db="EMBL/GenBank/DDBJ databases">
        <title>In-depth cultivation of the pig gut microbiome towards novel bacterial diversity and tailored functional studies.</title>
        <authorList>
            <person name="Wylensek D."/>
            <person name="Hitch T.C.A."/>
            <person name="Clavel T."/>
        </authorList>
    </citation>
    <scope>NUCLEOTIDE SEQUENCE [LARGE SCALE GENOMIC DNA]</scope>
    <source>
        <strain evidence="5 6">BL-178-WT-3A</strain>
    </source>
</reference>
<evidence type="ECO:0000259" key="4">
    <source>
        <dbReference type="Pfam" id="PF00171"/>
    </source>
</evidence>
<dbReference type="PANTHER" id="PTHR43217">
    <property type="entry name" value="SUCCINATE SEMIALDEHYDE DEHYDROGENASE [NAD(P)+] SAD"/>
    <property type="match status" value="1"/>
</dbReference>
<evidence type="ECO:0000313" key="6">
    <source>
        <dbReference type="Proteomes" id="UP000471052"/>
    </source>
</evidence>
<dbReference type="PANTHER" id="PTHR43217:SF2">
    <property type="entry name" value="SUCCINATE-SEMIALDEHYDE DEHYDROGENASE [NADP(+)]"/>
    <property type="match status" value="1"/>
</dbReference>
<dbReference type="Pfam" id="PF00171">
    <property type="entry name" value="Aldedh"/>
    <property type="match status" value="1"/>
</dbReference>
<dbReference type="Proteomes" id="UP000471052">
    <property type="component" value="Unassembled WGS sequence"/>
</dbReference>
<dbReference type="EMBL" id="VUNP01000008">
    <property type="protein sequence ID" value="MST53388.1"/>
    <property type="molecule type" value="Genomic_DNA"/>
</dbReference>
<name>A0A6N7X3Y4_STRAY</name>
<dbReference type="AlphaFoldDB" id="A0A6N7X3Y4"/>
<evidence type="ECO:0000256" key="3">
    <source>
        <dbReference type="ARBA" id="ARBA00023002"/>
    </source>
</evidence>
<dbReference type="Gene3D" id="3.40.309.10">
    <property type="entry name" value="Aldehyde Dehydrogenase, Chain A, domain 2"/>
    <property type="match status" value="1"/>
</dbReference>
<evidence type="ECO:0000256" key="2">
    <source>
        <dbReference type="ARBA" id="ARBA00022857"/>
    </source>
</evidence>
<organism evidence="5 6">
    <name type="scientific">Streptococcus alactolyticus</name>
    <dbReference type="NCBI Taxonomy" id="29389"/>
    <lineage>
        <taxon>Bacteria</taxon>
        <taxon>Bacillati</taxon>
        <taxon>Bacillota</taxon>
        <taxon>Bacilli</taxon>
        <taxon>Lactobacillales</taxon>
        <taxon>Streptococcaceae</taxon>
        <taxon>Streptococcus</taxon>
    </lineage>
</organism>
<dbReference type="OrthoDB" id="9762913at2"/>
<keyword evidence="2" id="KW-0521">NADP</keyword>
<dbReference type="InterPro" id="IPR016162">
    <property type="entry name" value="Ald_DH_N"/>
</dbReference>
<accession>A0A6N7X3Y4</accession>
<gene>
    <name evidence="5" type="ORF">FYJ82_02905</name>
</gene>
<dbReference type="InterPro" id="IPR016160">
    <property type="entry name" value="Ald_DH_CS_CYS"/>
</dbReference>
<dbReference type="Gene3D" id="3.40.605.10">
    <property type="entry name" value="Aldehyde Dehydrogenase, Chain A, domain 1"/>
    <property type="match status" value="1"/>
</dbReference>
<dbReference type="InterPro" id="IPR015590">
    <property type="entry name" value="Aldehyde_DH_dom"/>
</dbReference>
<proteinExistence type="inferred from homology"/>
<keyword evidence="3" id="KW-0560">Oxidoreductase</keyword>
<dbReference type="SUPFAM" id="SSF53720">
    <property type="entry name" value="ALDH-like"/>
    <property type="match status" value="1"/>
</dbReference>
<sequence length="348" mass="38707">MPYQSKNPYNNEVLATFDTLTDAQLEEKLVKAHEAFQSWKNTTFEERAAILHRAAELVMERREELVSYNTLETGKLFMESAWEMNVVADMFNHYADHGAEYLKPEIIKNPDQNAGDAVGIYQPTGIIYQIEPWNAPYFQIVRPMSATLMAGNVMVLKYASNVPQCALAMEKLMRDAGAPEGVFTNLFVSYEQSDRVIADPRVTGVTITGSTEVGRGVAATAGQNLKKIVLELGGSDAMVVLDDADMEKVMQGAMVGRLTLSGQACVGDKRMFIHSSLYDTFMEQIKEAVCNLVSGDPMDQATTLAPVVNKKPLTKFVHKLPLPLNTVQQQQLMVNLFQKTQPLFNRLS</sequence>
<comment type="caution">
    <text evidence="5">The sequence shown here is derived from an EMBL/GenBank/DDBJ whole genome shotgun (WGS) entry which is preliminary data.</text>
</comment>
<evidence type="ECO:0000313" key="5">
    <source>
        <dbReference type="EMBL" id="MST53388.1"/>
    </source>
</evidence>
<comment type="similarity">
    <text evidence="1">Belongs to the aldehyde dehydrogenase family.</text>
</comment>
<protein>
    <submittedName>
        <fullName evidence="5">Aldehyde dehydrogenase family protein</fullName>
    </submittedName>
</protein>
<dbReference type="InterPro" id="IPR047110">
    <property type="entry name" value="GABD/Sad-like"/>
</dbReference>
<dbReference type="FunFam" id="3.40.605.10:FF:000012">
    <property type="entry name" value="NAD-dependent succinate-semialdehyde dehydrogenase"/>
    <property type="match status" value="1"/>
</dbReference>
<feature type="domain" description="Aldehyde dehydrogenase" evidence="4">
    <location>
        <begin position="4"/>
        <end position="316"/>
    </location>
</feature>